<keyword evidence="2" id="KW-1185">Reference proteome</keyword>
<reference evidence="1 2" key="1">
    <citation type="submission" date="2018-09" db="EMBL/GenBank/DDBJ databases">
        <title>Bacillus saliacetes sp. nov., isolated from Thai shrimp paste (Ka-pi).</title>
        <authorList>
            <person name="Daroonpunt R."/>
            <person name="Tanasupawat S."/>
            <person name="Yiamsombut S."/>
        </authorList>
    </citation>
    <scope>NUCLEOTIDE SEQUENCE [LARGE SCALE GENOMIC DNA]</scope>
    <source>
        <strain evidence="1 2">SKP7-4</strain>
    </source>
</reference>
<sequence>MVSTSSVWESLSCFHSAEMTQKYLRKCYQKTALKEADMQSYNNCYPFIYYLEQGELYFKQAQLTPLSIQPILLFYGYIHLIKACVLTIDPYYPQNTSVLAHGVTSRKRKKQQYSFLKDEIKIQKNGLLSHFAQEMFHVKHLEAEKFQMGDLLSQIPEMNDTFQMVLAKRTHFPLSRQDNLLTFGDRTLDHYHMSRERLSHFLKEKTNNKIDVYNGSLQILTPELVELPPIRLNIRDNSYSIPVDRSDAYTLPEPIIHYLLLYNLSMIARYETEWWSELLKSNSSDDYPIIKNFLCLSLEKPPILIKNYLFSKLQEGIN</sequence>
<organism evidence="1 2">
    <name type="scientific">Bacillus salacetis</name>
    <dbReference type="NCBI Taxonomy" id="2315464"/>
    <lineage>
        <taxon>Bacteria</taxon>
        <taxon>Bacillati</taxon>
        <taxon>Bacillota</taxon>
        <taxon>Bacilli</taxon>
        <taxon>Bacillales</taxon>
        <taxon>Bacillaceae</taxon>
        <taxon>Bacillus</taxon>
    </lineage>
</organism>
<dbReference type="InterPro" id="IPR026988">
    <property type="entry name" value="YaaC-like"/>
</dbReference>
<proteinExistence type="predicted"/>
<dbReference type="RefSeq" id="WP_119549746.1">
    <property type="nucleotide sequence ID" value="NZ_QXIR01000065.1"/>
</dbReference>
<dbReference type="OrthoDB" id="2380109at2"/>
<dbReference type="AlphaFoldDB" id="A0A3A1QRN6"/>
<evidence type="ECO:0000313" key="2">
    <source>
        <dbReference type="Proteomes" id="UP000265801"/>
    </source>
</evidence>
<protein>
    <recommendedName>
        <fullName evidence="3">YaaC family protein</fullName>
    </recommendedName>
</protein>
<name>A0A3A1QRN6_9BACI</name>
<evidence type="ECO:0000313" key="1">
    <source>
        <dbReference type="EMBL" id="RIW26842.1"/>
    </source>
</evidence>
<accession>A0A3A1QRN6</accession>
<comment type="caution">
    <text evidence="1">The sequence shown here is derived from an EMBL/GenBank/DDBJ whole genome shotgun (WGS) entry which is preliminary data.</text>
</comment>
<dbReference type="Pfam" id="PF14175">
    <property type="entry name" value="YaaC"/>
    <property type="match status" value="1"/>
</dbReference>
<dbReference type="Proteomes" id="UP000265801">
    <property type="component" value="Unassembled WGS sequence"/>
</dbReference>
<gene>
    <name evidence="1" type="ORF">D3H55_23450</name>
</gene>
<evidence type="ECO:0008006" key="3">
    <source>
        <dbReference type="Google" id="ProtNLM"/>
    </source>
</evidence>
<dbReference type="EMBL" id="QXIR01000065">
    <property type="protein sequence ID" value="RIW26842.1"/>
    <property type="molecule type" value="Genomic_DNA"/>
</dbReference>